<dbReference type="EMBL" id="SJZJ01000004">
    <property type="protein sequence ID" value="TCJ30445.1"/>
    <property type="molecule type" value="Genomic_DNA"/>
</dbReference>
<evidence type="ECO:0000256" key="5">
    <source>
        <dbReference type="ARBA" id="ARBA00022723"/>
    </source>
</evidence>
<evidence type="ECO:0000313" key="14">
    <source>
        <dbReference type="EMBL" id="TCJ30445.1"/>
    </source>
</evidence>
<dbReference type="GO" id="GO:0006260">
    <property type="term" value="P:DNA replication"/>
    <property type="evidence" value="ECO:0007669"/>
    <property type="project" value="UniProtKB-KW"/>
</dbReference>
<dbReference type="Pfam" id="PF00293">
    <property type="entry name" value="NUDIX"/>
    <property type="match status" value="1"/>
</dbReference>
<dbReference type="PANTHER" id="PTHR47707">
    <property type="entry name" value="8-OXO-DGTP DIPHOSPHATASE"/>
    <property type="match status" value="1"/>
</dbReference>
<evidence type="ECO:0000256" key="1">
    <source>
        <dbReference type="ARBA" id="ARBA00001946"/>
    </source>
</evidence>
<organism evidence="14 15">
    <name type="scientific">Nocardioides jejuensis</name>
    <dbReference type="NCBI Taxonomy" id="2502782"/>
    <lineage>
        <taxon>Bacteria</taxon>
        <taxon>Bacillati</taxon>
        <taxon>Actinomycetota</taxon>
        <taxon>Actinomycetes</taxon>
        <taxon>Propionibacteriales</taxon>
        <taxon>Nocardioidaceae</taxon>
        <taxon>Nocardioides</taxon>
    </lineage>
</organism>
<evidence type="ECO:0000256" key="3">
    <source>
        <dbReference type="ARBA" id="ARBA00022457"/>
    </source>
</evidence>
<dbReference type="InterPro" id="IPR000086">
    <property type="entry name" value="NUDIX_hydrolase_dom"/>
</dbReference>
<dbReference type="PRINTS" id="PR00502">
    <property type="entry name" value="NUDIXFAMILY"/>
</dbReference>
<proteinExistence type="inferred from homology"/>
<dbReference type="InterPro" id="IPR015797">
    <property type="entry name" value="NUDIX_hydrolase-like_dom_sf"/>
</dbReference>
<dbReference type="GO" id="GO:0006281">
    <property type="term" value="P:DNA repair"/>
    <property type="evidence" value="ECO:0007669"/>
    <property type="project" value="UniProtKB-KW"/>
</dbReference>
<dbReference type="InterPro" id="IPR020084">
    <property type="entry name" value="NUDIX_hydrolase_CS"/>
</dbReference>
<name>A0A4R1CJB2_9ACTN</name>
<evidence type="ECO:0000256" key="12">
    <source>
        <dbReference type="RuleBase" id="RU003476"/>
    </source>
</evidence>
<keyword evidence="8" id="KW-0460">Magnesium</keyword>
<keyword evidence="5" id="KW-0479">Metal-binding</keyword>
<dbReference type="InterPro" id="IPR047127">
    <property type="entry name" value="MutT-like"/>
</dbReference>
<evidence type="ECO:0000256" key="9">
    <source>
        <dbReference type="ARBA" id="ARBA00023204"/>
    </source>
</evidence>
<gene>
    <name evidence="14" type="ORF">EPD65_04400</name>
</gene>
<dbReference type="RefSeq" id="WP_131581945.1">
    <property type="nucleotide sequence ID" value="NZ_SJZJ01000004.1"/>
</dbReference>
<dbReference type="GO" id="GO:0046872">
    <property type="term" value="F:metal ion binding"/>
    <property type="evidence" value="ECO:0007669"/>
    <property type="project" value="UniProtKB-KW"/>
</dbReference>
<reference evidence="14 15" key="1">
    <citation type="submission" date="2019-03" db="EMBL/GenBank/DDBJ databases">
        <authorList>
            <person name="Kim M.K.M."/>
        </authorList>
    </citation>
    <scope>NUCLEOTIDE SEQUENCE [LARGE SCALE GENOMIC DNA]</scope>
    <source>
        <strain evidence="14 15">18JY15-6</strain>
    </source>
</reference>
<evidence type="ECO:0000256" key="6">
    <source>
        <dbReference type="ARBA" id="ARBA00022763"/>
    </source>
</evidence>
<evidence type="ECO:0000256" key="7">
    <source>
        <dbReference type="ARBA" id="ARBA00022801"/>
    </source>
</evidence>
<dbReference type="GO" id="GO:0035539">
    <property type="term" value="F:8-oxo-7,8-dihydrodeoxyguanosine triphosphate pyrophosphatase activity"/>
    <property type="evidence" value="ECO:0007669"/>
    <property type="project" value="UniProtKB-EC"/>
</dbReference>
<dbReference type="GO" id="GO:0044715">
    <property type="term" value="F:8-oxo-dGDP phosphatase activity"/>
    <property type="evidence" value="ECO:0007669"/>
    <property type="project" value="TreeGrafter"/>
</dbReference>
<dbReference type="PROSITE" id="PS51462">
    <property type="entry name" value="NUDIX"/>
    <property type="match status" value="1"/>
</dbReference>
<dbReference type="InterPro" id="IPR020476">
    <property type="entry name" value="Nudix_hydrolase"/>
</dbReference>
<comment type="caution">
    <text evidence="14">The sequence shown here is derived from an EMBL/GenBank/DDBJ whole genome shotgun (WGS) entry which is preliminary data.</text>
</comment>
<evidence type="ECO:0000256" key="4">
    <source>
        <dbReference type="ARBA" id="ARBA00022705"/>
    </source>
</evidence>
<dbReference type="EC" id="3.6.1.55" evidence="11"/>
<feature type="domain" description="Nudix hydrolase" evidence="13">
    <location>
        <begin position="8"/>
        <end position="133"/>
    </location>
</feature>
<evidence type="ECO:0000256" key="8">
    <source>
        <dbReference type="ARBA" id="ARBA00022842"/>
    </source>
</evidence>
<evidence type="ECO:0000256" key="11">
    <source>
        <dbReference type="ARBA" id="ARBA00038905"/>
    </source>
</evidence>
<keyword evidence="4" id="KW-0235">DNA replication</keyword>
<protein>
    <recommendedName>
        <fullName evidence="11">8-oxo-dGTP diphosphatase</fullName>
        <ecNumber evidence="11">3.6.1.55</ecNumber>
    </recommendedName>
</protein>
<dbReference type="GO" id="GO:0044716">
    <property type="term" value="F:8-oxo-GDP phosphatase activity"/>
    <property type="evidence" value="ECO:0007669"/>
    <property type="project" value="TreeGrafter"/>
</dbReference>
<keyword evidence="6" id="KW-0227">DNA damage</keyword>
<dbReference type="Proteomes" id="UP000295453">
    <property type="component" value="Unassembled WGS sequence"/>
</dbReference>
<comment type="catalytic activity">
    <reaction evidence="10">
        <text>8-oxo-dGTP + H2O = 8-oxo-dGMP + diphosphate + H(+)</text>
        <dbReference type="Rhea" id="RHEA:31575"/>
        <dbReference type="ChEBI" id="CHEBI:15377"/>
        <dbReference type="ChEBI" id="CHEBI:15378"/>
        <dbReference type="ChEBI" id="CHEBI:33019"/>
        <dbReference type="ChEBI" id="CHEBI:63224"/>
        <dbReference type="ChEBI" id="CHEBI:77896"/>
        <dbReference type="EC" id="3.6.1.55"/>
    </reaction>
</comment>
<keyword evidence="15" id="KW-1185">Reference proteome</keyword>
<evidence type="ECO:0000256" key="2">
    <source>
        <dbReference type="ARBA" id="ARBA00005582"/>
    </source>
</evidence>
<keyword evidence="9" id="KW-0234">DNA repair</keyword>
<dbReference type="CDD" id="cd03425">
    <property type="entry name" value="NUDIX_MutT_NudA_like"/>
    <property type="match status" value="1"/>
</dbReference>
<comment type="cofactor">
    <cofactor evidence="1">
        <name>Mg(2+)</name>
        <dbReference type="ChEBI" id="CHEBI:18420"/>
    </cofactor>
</comment>
<dbReference type="Gene3D" id="3.90.79.10">
    <property type="entry name" value="Nucleoside Triphosphate Pyrophosphohydrolase"/>
    <property type="match status" value="1"/>
</dbReference>
<dbReference type="PANTHER" id="PTHR47707:SF1">
    <property type="entry name" value="NUDIX HYDROLASE FAMILY PROTEIN"/>
    <property type="match status" value="1"/>
</dbReference>
<dbReference type="SUPFAM" id="SSF55811">
    <property type="entry name" value="Nudix"/>
    <property type="match status" value="1"/>
</dbReference>
<keyword evidence="3" id="KW-0515">Mutator protein</keyword>
<dbReference type="GO" id="GO:0008413">
    <property type="term" value="F:8-oxo-7,8-dihydroguanosine triphosphate pyrophosphatase activity"/>
    <property type="evidence" value="ECO:0007669"/>
    <property type="project" value="TreeGrafter"/>
</dbReference>
<evidence type="ECO:0000313" key="15">
    <source>
        <dbReference type="Proteomes" id="UP000295453"/>
    </source>
</evidence>
<dbReference type="OrthoDB" id="9804442at2"/>
<dbReference type="AlphaFoldDB" id="A0A4R1CJB2"/>
<keyword evidence="7 12" id="KW-0378">Hydrolase</keyword>
<evidence type="ECO:0000256" key="10">
    <source>
        <dbReference type="ARBA" id="ARBA00035861"/>
    </source>
</evidence>
<sequence>MPGPHLERRHVTVVGAVIVRDGQVLCAQRGPGAQEGLWEFPGGKVEPGESPAAALRREIREELGCDITVGDEVTTTTHAYDAVTVTLTTYWCTLADNVEPRPHEHAALDWRPPHDLAALIWAPADVPAVHLVGMAF</sequence>
<comment type="similarity">
    <text evidence="2 12">Belongs to the Nudix hydrolase family.</text>
</comment>
<accession>A0A4R1CJB2</accession>
<evidence type="ECO:0000259" key="13">
    <source>
        <dbReference type="PROSITE" id="PS51462"/>
    </source>
</evidence>
<dbReference type="PROSITE" id="PS00893">
    <property type="entry name" value="NUDIX_BOX"/>
    <property type="match status" value="1"/>
</dbReference>